<evidence type="ECO:0008006" key="3">
    <source>
        <dbReference type="Google" id="ProtNLM"/>
    </source>
</evidence>
<dbReference type="EMBL" id="JBHMBW010000054">
    <property type="protein sequence ID" value="MFB9629043.1"/>
    <property type="molecule type" value="Genomic_DNA"/>
</dbReference>
<gene>
    <name evidence="1" type="ORF">ACFFSA_38720</name>
</gene>
<keyword evidence="2" id="KW-1185">Reference proteome</keyword>
<comment type="caution">
    <text evidence="1">The sequence shown here is derived from an EMBL/GenBank/DDBJ whole genome shotgun (WGS) entry which is preliminary data.</text>
</comment>
<proteinExistence type="predicted"/>
<sequence length="157" mass="16454">MIAILGLGLAACGGDPQAATRAPSPSVDENTAKLVKYAQCMRQNGVPEFPDPVNGKLELKYGGDKALDINTPQFKSAQEACKSLAPAGTQSGPADGQQVQQMLKFANCMRENGVKNFPDPKDGNLMIDGVDPNTPQFKAAMQTCRKFMPGGGPAGGQ</sequence>
<dbReference type="Proteomes" id="UP001589532">
    <property type="component" value="Unassembled WGS sequence"/>
</dbReference>
<reference evidence="1 2" key="1">
    <citation type="submission" date="2024-09" db="EMBL/GenBank/DDBJ databases">
        <authorList>
            <person name="Sun Q."/>
            <person name="Mori K."/>
        </authorList>
    </citation>
    <scope>NUCLEOTIDE SEQUENCE [LARGE SCALE GENOMIC DNA]</scope>
    <source>
        <strain evidence="1 2">JCM 3143</strain>
    </source>
</reference>
<name>A0ABV5SE06_9ACTN</name>
<dbReference type="RefSeq" id="WP_344986060.1">
    <property type="nucleotide sequence ID" value="NZ_BAAAXV010000001.1"/>
</dbReference>
<evidence type="ECO:0000313" key="2">
    <source>
        <dbReference type="Proteomes" id="UP001589532"/>
    </source>
</evidence>
<organism evidence="1 2">
    <name type="scientific">Nonomuraea helvata</name>
    <dbReference type="NCBI Taxonomy" id="37484"/>
    <lineage>
        <taxon>Bacteria</taxon>
        <taxon>Bacillati</taxon>
        <taxon>Actinomycetota</taxon>
        <taxon>Actinomycetes</taxon>
        <taxon>Streptosporangiales</taxon>
        <taxon>Streptosporangiaceae</taxon>
        <taxon>Nonomuraea</taxon>
    </lineage>
</organism>
<accession>A0ABV5SE06</accession>
<evidence type="ECO:0000313" key="1">
    <source>
        <dbReference type="EMBL" id="MFB9629043.1"/>
    </source>
</evidence>
<protein>
    <recommendedName>
        <fullName evidence="3">Lipoprotein</fullName>
    </recommendedName>
</protein>